<name>A0A1H7K3G2_OLID1</name>
<proteinExistence type="predicted"/>
<gene>
    <name evidence="1" type="ORF">SAMN05661044_01210</name>
</gene>
<evidence type="ECO:0000313" key="2">
    <source>
        <dbReference type="Proteomes" id="UP000199421"/>
    </source>
</evidence>
<dbReference type="STRING" id="407022.SAMN05661044_01210"/>
<dbReference type="InterPro" id="IPR025345">
    <property type="entry name" value="DUF4249"/>
</dbReference>
<evidence type="ECO:0008006" key="3">
    <source>
        <dbReference type="Google" id="ProtNLM"/>
    </source>
</evidence>
<sequence length="270" mass="30193">MKNSISYIIYLFILSFLTSCERVIELELRDDTERLVIEANIHDQRGVQTIQLSTNVRFSDKNTYPPVTGAQVSVEDDAGNNYIFREGPVGVYTNDSVSGIYAKTYSLTVVTGDSTFRASSKMPLPVKLDSVSTRKDEFGENEDARIISVHYQDPPGIANQYRFVLYLNGMLIKRDFVNDDQFSDGRSVELDLPLGDDDDDLEVLPGDRVEVEMQCIDKEVYTYWYSLASQQGSDGPGGSVTPADPPTNITPTSLGYFSAHTIERKIIIVK</sequence>
<dbReference type="Proteomes" id="UP000199421">
    <property type="component" value="Unassembled WGS sequence"/>
</dbReference>
<evidence type="ECO:0000313" key="1">
    <source>
        <dbReference type="EMBL" id="SEK81114.1"/>
    </source>
</evidence>
<accession>A0A1H7K3G2</accession>
<organism evidence="1 2">
    <name type="scientific">Olivibacter domesticus</name>
    <name type="common">Pseudosphingobacterium domesticum</name>
    <dbReference type="NCBI Taxonomy" id="407022"/>
    <lineage>
        <taxon>Bacteria</taxon>
        <taxon>Pseudomonadati</taxon>
        <taxon>Bacteroidota</taxon>
        <taxon>Sphingobacteriia</taxon>
        <taxon>Sphingobacteriales</taxon>
        <taxon>Sphingobacteriaceae</taxon>
        <taxon>Olivibacter</taxon>
    </lineage>
</organism>
<dbReference type="PROSITE" id="PS51257">
    <property type="entry name" value="PROKAR_LIPOPROTEIN"/>
    <property type="match status" value="1"/>
</dbReference>
<reference evidence="2" key="1">
    <citation type="submission" date="2016-10" db="EMBL/GenBank/DDBJ databases">
        <authorList>
            <person name="Varghese N."/>
            <person name="Submissions S."/>
        </authorList>
    </citation>
    <scope>NUCLEOTIDE SEQUENCE [LARGE SCALE GENOMIC DNA]</scope>
    <source>
        <strain evidence="2">DSM 18733</strain>
    </source>
</reference>
<keyword evidence="2" id="KW-1185">Reference proteome</keyword>
<dbReference type="OrthoDB" id="637707at2"/>
<dbReference type="Pfam" id="PF14054">
    <property type="entry name" value="DUF4249"/>
    <property type="match status" value="1"/>
</dbReference>
<dbReference type="AlphaFoldDB" id="A0A1H7K3G2"/>
<dbReference type="EMBL" id="FOAF01000001">
    <property type="protein sequence ID" value="SEK81114.1"/>
    <property type="molecule type" value="Genomic_DNA"/>
</dbReference>
<dbReference type="RefSeq" id="WP_093320146.1">
    <property type="nucleotide sequence ID" value="NZ_FOAF01000001.1"/>
</dbReference>
<protein>
    <recommendedName>
        <fullName evidence="3">DUF4249 domain-containing protein</fullName>
    </recommendedName>
</protein>